<reference evidence="3 4" key="1">
    <citation type="journal article" date="2023" name="Hortic Res">
        <title>Pangenome of water caltrop reveals structural variations and asymmetric subgenome divergence after allopolyploidization.</title>
        <authorList>
            <person name="Zhang X."/>
            <person name="Chen Y."/>
            <person name="Wang L."/>
            <person name="Yuan Y."/>
            <person name="Fang M."/>
            <person name="Shi L."/>
            <person name="Lu R."/>
            <person name="Comes H.P."/>
            <person name="Ma Y."/>
            <person name="Chen Y."/>
            <person name="Huang G."/>
            <person name="Zhou Y."/>
            <person name="Zheng Z."/>
            <person name="Qiu Y."/>
        </authorList>
    </citation>
    <scope>NUCLEOTIDE SEQUENCE [LARGE SCALE GENOMIC DNA]</scope>
    <source>
        <strain evidence="3">F231</strain>
    </source>
</reference>
<evidence type="ECO:0000313" key="4">
    <source>
        <dbReference type="Proteomes" id="UP001346149"/>
    </source>
</evidence>
<dbReference type="PROSITE" id="PS50848">
    <property type="entry name" value="START"/>
    <property type="match status" value="1"/>
</dbReference>
<evidence type="ECO:0000256" key="1">
    <source>
        <dbReference type="SAM" id="MobiDB-lite"/>
    </source>
</evidence>
<name>A0AAN7KV29_TRANT</name>
<comment type="caution">
    <text evidence="3">The sequence shown here is derived from an EMBL/GenBank/DDBJ whole genome shotgun (WGS) entry which is preliminary data.</text>
</comment>
<dbReference type="InterPro" id="IPR051213">
    <property type="entry name" value="START_lipid_transfer"/>
</dbReference>
<feature type="region of interest" description="Disordered" evidence="1">
    <location>
        <begin position="312"/>
        <end position="336"/>
    </location>
</feature>
<keyword evidence="4" id="KW-1185">Reference proteome</keyword>
<accession>A0AAN7KV29</accession>
<organism evidence="3 4">
    <name type="scientific">Trapa natans</name>
    <name type="common">Water chestnut</name>
    <dbReference type="NCBI Taxonomy" id="22666"/>
    <lineage>
        <taxon>Eukaryota</taxon>
        <taxon>Viridiplantae</taxon>
        <taxon>Streptophyta</taxon>
        <taxon>Embryophyta</taxon>
        <taxon>Tracheophyta</taxon>
        <taxon>Spermatophyta</taxon>
        <taxon>Magnoliopsida</taxon>
        <taxon>eudicotyledons</taxon>
        <taxon>Gunneridae</taxon>
        <taxon>Pentapetalae</taxon>
        <taxon>rosids</taxon>
        <taxon>malvids</taxon>
        <taxon>Myrtales</taxon>
        <taxon>Lythraceae</taxon>
        <taxon>Trapa</taxon>
    </lineage>
</organism>
<dbReference type="GO" id="GO:0005737">
    <property type="term" value="C:cytoplasm"/>
    <property type="evidence" value="ECO:0007669"/>
    <property type="project" value="UniProtKB-ARBA"/>
</dbReference>
<dbReference type="AlphaFoldDB" id="A0AAN7KV29"/>
<dbReference type="Gene3D" id="3.30.530.20">
    <property type="match status" value="1"/>
</dbReference>
<dbReference type="PANTHER" id="PTHR19308:SF13">
    <property type="entry name" value="OS02G0468400 PROTEIN"/>
    <property type="match status" value="1"/>
</dbReference>
<dbReference type="GO" id="GO:0008289">
    <property type="term" value="F:lipid binding"/>
    <property type="evidence" value="ECO:0007669"/>
    <property type="project" value="InterPro"/>
</dbReference>
<evidence type="ECO:0000313" key="3">
    <source>
        <dbReference type="EMBL" id="KAK4771944.1"/>
    </source>
</evidence>
<dbReference type="Pfam" id="PF01852">
    <property type="entry name" value="START"/>
    <property type="match status" value="1"/>
</dbReference>
<dbReference type="InterPro" id="IPR002913">
    <property type="entry name" value="START_lipid-bd_dom"/>
</dbReference>
<evidence type="ECO:0000259" key="2">
    <source>
        <dbReference type="PROSITE" id="PS50848"/>
    </source>
</evidence>
<feature type="domain" description="START" evidence="2">
    <location>
        <begin position="103"/>
        <end position="288"/>
    </location>
</feature>
<dbReference type="SUPFAM" id="SSF55961">
    <property type="entry name" value="Bet v1-like"/>
    <property type="match status" value="1"/>
</dbReference>
<gene>
    <name evidence="3" type="ORF">SAY86_013719</name>
</gene>
<dbReference type="EMBL" id="JAXQNO010000020">
    <property type="protein sequence ID" value="KAK4771944.1"/>
    <property type="molecule type" value="Genomic_DNA"/>
</dbReference>
<dbReference type="InterPro" id="IPR023393">
    <property type="entry name" value="START-like_dom_sf"/>
</dbReference>
<dbReference type="Proteomes" id="UP001346149">
    <property type="component" value="Unassembled WGS sequence"/>
</dbReference>
<sequence length="400" mass="45511">MIGFEYASSSPSPASSAVVVAVEFWRHSPGWGWSTAVALLFILLWHYSRRCSLVSPFRRLNGPSGISPLSQPSNPQNRVSEIVSDDDLKFLIDNLEENPDELERWELVTERRSDTVFYTAKSCKPKNAPLKYLSITVFEDCSPEFLRDFYMDNDYRKLWDKTVTAFEQLEVDRSNGTEMGQIIKKFPLLTAREYVLAWRLWKGSDSSFYCFTKECEHPLAPRQRKFVRVKYFRSGWRIRKVPGKNASEIRMFHQEDASLNVDMAKLAFSKGIWSYICKMDIAFRRYSSVSHSRQDSAVGALSLIQKVPPGLDNLNRNNRSQTSATPSFRQGHQSTEEIKQSEKLLRRLSKKTLVTGVILIGGVLCLTRGNPALGAKVATAYIMTKLGKRGASSGQSLQHR</sequence>
<proteinExistence type="predicted"/>
<feature type="compositionally biased region" description="Polar residues" evidence="1">
    <location>
        <begin position="314"/>
        <end position="333"/>
    </location>
</feature>
<protein>
    <recommendedName>
        <fullName evidence="2">START domain-containing protein</fullName>
    </recommendedName>
</protein>
<dbReference type="PANTHER" id="PTHR19308">
    <property type="entry name" value="PHOSPHATIDYLCHOLINE TRANSFER PROTEIN"/>
    <property type="match status" value="1"/>
</dbReference>